<dbReference type="GO" id="GO:0006108">
    <property type="term" value="P:malate metabolic process"/>
    <property type="evidence" value="ECO:0007669"/>
    <property type="project" value="TreeGrafter"/>
</dbReference>
<dbReference type="PANTHER" id="PTHR23406">
    <property type="entry name" value="MALIC ENZYME-RELATED"/>
    <property type="match status" value="1"/>
</dbReference>
<gene>
    <name evidence="4" type="ORF">CEUR00632_LOCUS16697</name>
    <name evidence="5" type="ORF">CEUR00632_LOCUS16698</name>
</gene>
<dbReference type="PRINTS" id="PR00072">
    <property type="entry name" value="MALOXRDTASE"/>
</dbReference>
<dbReference type="Pfam" id="PF00390">
    <property type="entry name" value="malic"/>
    <property type="match status" value="1"/>
</dbReference>
<dbReference type="GO" id="GO:0051287">
    <property type="term" value="F:NAD binding"/>
    <property type="evidence" value="ECO:0007669"/>
    <property type="project" value="InterPro"/>
</dbReference>
<dbReference type="AlphaFoldDB" id="A0A6U2IBE1"/>
<dbReference type="InterPro" id="IPR037062">
    <property type="entry name" value="Malic_N_dom_sf"/>
</dbReference>
<evidence type="ECO:0000313" key="4">
    <source>
        <dbReference type="EMBL" id="CAD8302695.1"/>
    </source>
</evidence>
<accession>A0A6U2IBE1</accession>
<dbReference type="SUPFAM" id="SSF53223">
    <property type="entry name" value="Aminoacid dehydrogenase-like, N-terminal domain"/>
    <property type="match status" value="1"/>
</dbReference>
<proteinExistence type="inferred from homology"/>
<dbReference type="Pfam" id="PF03949">
    <property type="entry name" value="Malic_M"/>
    <property type="match status" value="1"/>
</dbReference>
<organism evidence="5">
    <name type="scientific">Chlamydomonas euryale</name>
    <dbReference type="NCBI Taxonomy" id="1486919"/>
    <lineage>
        <taxon>Eukaryota</taxon>
        <taxon>Viridiplantae</taxon>
        <taxon>Chlorophyta</taxon>
        <taxon>core chlorophytes</taxon>
        <taxon>Chlorophyceae</taxon>
        <taxon>CS clade</taxon>
        <taxon>Chlamydomonadales</taxon>
        <taxon>Chlamydomonadaceae</taxon>
        <taxon>Chlamydomonas</taxon>
    </lineage>
</organism>
<name>A0A6U2IBE1_9CHLO</name>
<dbReference type="EMBL" id="HBEC01035939">
    <property type="protein sequence ID" value="CAD8302695.1"/>
    <property type="molecule type" value="Transcribed_RNA"/>
</dbReference>
<dbReference type="PIRSF" id="PIRSF000106">
    <property type="entry name" value="ME"/>
    <property type="match status" value="1"/>
</dbReference>
<dbReference type="SUPFAM" id="SSF51735">
    <property type="entry name" value="NAD(P)-binding Rossmann-fold domains"/>
    <property type="match status" value="1"/>
</dbReference>
<dbReference type="InterPro" id="IPR012301">
    <property type="entry name" value="Malic_N_dom"/>
</dbReference>
<evidence type="ECO:0000256" key="1">
    <source>
        <dbReference type="ARBA" id="ARBA00008785"/>
    </source>
</evidence>
<feature type="binding site" evidence="2">
    <location>
        <position position="42"/>
    </location>
    <ligand>
        <name>a divalent metal cation</name>
        <dbReference type="ChEBI" id="CHEBI:60240"/>
    </ligand>
</feature>
<keyword evidence="2" id="KW-0479">Metal-binding</keyword>
<evidence type="ECO:0000256" key="2">
    <source>
        <dbReference type="PIRSR" id="PIRSR000106-3"/>
    </source>
</evidence>
<evidence type="ECO:0000313" key="5">
    <source>
        <dbReference type="EMBL" id="CAD8302697.1"/>
    </source>
</evidence>
<dbReference type="SMART" id="SM00919">
    <property type="entry name" value="Malic_M"/>
    <property type="match status" value="1"/>
</dbReference>
<protein>
    <recommendedName>
        <fullName evidence="3">Malic enzyme NAD-binding domain-containing protein</fullName>
    </recommendedName>
</protein>
<dbReference type="EMBL" id="HBEC01035940">
    <property type="protein sequence ID" value="CAD8302697.1"/>
    <property type="molecule type" value="Transcribed_RNA"/>
</dbReference>
<dbReference type="InterPro" id="IPR012302">
    <property type="entry name" value="Malic_NAD-bd"/>
</dbReference>
<sequence length="357" mass="37921">MHPLPHFGPHRRVRGDAYYELMDEFMSAIKARYGSTVLVHFEDMTCENTKQLAGVYRADFPCLANELSGTAAAVLAAVLTGIRRSHSASLADHTFMLSCDDETGPAVADLLAAAIAECCGGIAVDVKARIWLVDAHGLITRQRGDSSTLEWSKLPFCHSGAIAGDLLSAVQAVKPTVLIGLSPSGRPPFKFDRTVVEAVVRGCPTPIILPLSQGPDVEATPAEVVEWSQGAALTAADQQPPPVTAPDGSTVTPSMCSSVYIYPGVGLGVLLSSCTKLRDEQLIAAADAVSRLVSDAELASGRLLPPLSRIRSVASNVASVVAAKAYAGGYATALPKPRNMMEEVERQQYSSAYRRFR</sequence>
<reference evidence="5" key="1">
    <citation type="submission" date="2021-01" db="EMBL/GenBank/DDBJ databases">
        <authorList>
            <person name="Corre E."/>
            <person name="Pelletier E."/>
            <person name="Niang G."/>
            <person name="Scheremetjew M."/>
            <person name="Finn R."/>
            <person name="Kale V."/>
            <person name="Holt S."/>
            <person name="Cochrane G."/>
            <person name="Meng A."/>
            <person name="Brown T."/>
            <person name="Cohen L."/>
        </authorList>
    </citation>
    <scope>NUCLEOTIDE SEQUENCE</scope>
    <source>
        <strain evidence="5">CCMP219</strain>
    </source>
</reference>
<dbReference type="GO" id="GO:0004473">
    <property type="term" value="F:malate dehydrogenase (decarboxylating) (NADP+) activity"/>
    <property type="evidence" value="ECO:0007669"/>
    <property type="project" value="TreeGrafter"/>
</dbReference>
<feature type="domain" description="Malic enzyme NAD-binding" evidence="3">
    <location>
        <begin position="69"/>
        <end position="326"/>
    </location>
</feature>
<feature type="binding site" evidence="2">
    <location>
        <position position="43"/>
    </location>
    <ligand>
        <name>a divalent metal cation</name>
        <dbReference type="ChEBI" id="CHEBI:60240"/>
    </ligand>
</feature>
<dbReference type="InterPro" id="IPR036291">
    <property type="entry name" value="NAD(P)-bd_dom_sf"/>
</dbReference>
<evidence type="ECO:0000259" key="3">
    <source>
        <dbReference type="SMART" id="SM00919"/>
    </source>
</evidence>
<dbReference type="Gene3D" id="3.40.50.720">
    <property type="entry name" value="NAD(P)-binding Rossmann-like Domain"/>
    <property type="match status" value="1"/>
</dbReference>
<comment type="cofactor">
    <cofactor evidence="2">
        <name>Mg(2+)</name>
        <dbReference type="ChEBI" id="CHEBI:18420"/>
    </cofactor>
    <cofactor evidence="2">
        <name>Mn(2+)</name>
        <dbReference type="ChEBI" id="CHEBI:29035"/>
    </cofactor>
    <text evidence="2">Divalent metal cations. Prefers magnesium or manganese.</text>
</comment>
<comment type="similarity">
    <text evidence="1">Belongs to the malic enzymes family.</text>
</comment>
<dbReference type="Gene3D" id="3.40.50.10380">
    <property type="entry name" value="Malic enzyme, N-terminal domain"/>
    <property type="match status" value="1"/>
</dbReference>
<dbReference type="PANTHER" id="PTHR23406:SF90">
    <property type="entry name" value="MALIC ENZYME-RELATED"/>
    <property type="match status" value="1"/>
</dbReference>
<dbReference type="InterPro" id="IPR046346">
    <property type="entry name" value="Aminoacid_DH-like_N_sf"/>
</dbReference>
<dbReference type="InterPro" id="IPR001891">
    <property type="entry name" value="Malic_OxRdtase"/>
</dbReference>
<dbReference type="GO" id="GO:0009507">
    <property type="term" value="C:chloroplast"/>
    <property type="evidence" value="ECO:0007669"/>
    <property type="project" value="TreeGrafter"/>
</dbReference>
<dbReference type="GO" id="GO:0046872">
    <property type="term" value="F:metal ion binding"/>
    <property type="evidence" value="ECO:0007669"/>
    <property type="project" value="UniProtKB-KW"/>
</dbReference>